<dbReference type="EMBL" id="JAKZHW010000002">
    <property type="protein sequence ID" value="MCH8617139.1"/>
    <property type="molecule type" value="Genomic_DNA"/>
</dbReference>
<protein>
    <submittedName>
        <fullName evidence="2">Class I SAM-dependent methyltransferase</fullName>
        <ecNumber evidence="2">2.1.1.-</ecNumber>
    </submittedName>
</protein>
<feature type="region of interest" description="Disordered" evidence="1">
    <location>
        <begin position="283"/>
        <end position="317"/>
    </location>
</feature>
<dbReference type="Proteomes" id="UP001203058">
    <property type="component" value="Unassembled WGS sequence"/>
</dbReference>
<keyword evidence="3" id="KW-1185">Reference proteome</keyword>
<dbReference type="RefSeq" id="WP_241448006.1">
    <property type="nucleotide sequence ID" value="NZ_JAKZHW010000002.1"/>
</dbReference>
<proteinExistence type="predicted"/>
<keyword evidence="2" id="KW-0808">Transferase</keyword>
<evidence type="ECO:0000313" key="3">
    <source>
        <dbReference type="Proteomes" id="UP001203058"/>
    </source>
</evidence>
<evidence type="ECO:0000313" key="2">
    <source>
        <dbReference type="EMBL" id="MCH8617139.1"/>
    </source>
</evidence>
<dbReference type="InterPro" id="IPR029063">
    <property type="entry name" value="SAM-dependent_MTases_sf"/>
</dbReference>
<dbReference type="GO" id="GO:0008168">
    <property type="term" value="F:methyltransferase activity"/>
    <property type="evidence" value="ECO:0007669"/>
    <property type="project" value="UniProtKB-KW"/>
</dbReference>
<dbReference type="Pfam" id="PF13578">
    <property type="entry name" value="Methyltransf_24"/>
    <property type="match status" value="1"/>
</dbReference>
<organism evidence="2 3">
    <name type="scientific">Sphingomonas telluris</name>
    <dbReference type="NCBI Taxonomy" id="2907998"/>
    <lineage>
        <taxon>Bacteria</taxon>
        <taxon>Pseudomonadati</taxon>
        <taxon>Pseudomonadota</taxon>
        <taxon>Alphaproteobacteria</taxon>
        <taxon>Sphingomonadales</taxon>
        <taxon>Sphingomonadaceae</taxon>
        <taxon>Sphingomonas</taxon>
    </lineage>
</organism>
<sequence length="467" mass="51730">MRDDKILWHVPFFFWLLEATRPRRYVELGVGEGVAYMAVCQALHRMRAHAQCFAVGEWRNEDGQIAVPERLAARNADLYEDFSQILSDGLGKAAEVIDDGSVDLMLVDLTQDESIAASVQQTWLPKLSSTGILLLNGIGGADSENAKLVEALSSKSPTIQMPGGDGLLVVLPSRGPDEELANIAALTPDDPAHKLIVQMFTRLGAGAYHEVHARQDSDRVEALDDRIRALIEERDSLAQRVEERDRQYDARHRKTAILQSHVFDLQIAAEAARAEAQRLADELSGAATDREEADDLLRQERSAHRDTRERADKASAEVEALRVSMEELTGRAEEAAKERERLSEELAAERIKQAESVALLRAERQDRIQFERERDKAVAESETLGKRVAELTSAADQHYRTVKDLVAALAENENLVIALTEELRSQRQESEAIATALAIEAEEVRAANAPSASGGGLLNRLTGRKRR</sequence>
<reference evidence="2 3" key="1">
    <citation type="submission" date="2022-03" db="EMBL/GenBank/DDBJ databases">
        <authorList>
            <person name="Jo J.-H."/>
            <person name="Im W.-T."/>
        </authorList>
    </citation>
    <scope>NUCLEOTIDE SEQUENCE [LARGE SCALE GENOMIC DNA]</scope>
    <source>
        <strain evidence="2 3">SM33</strain>
    </source>
</reference>
<keyword evidence="2" id="KW-0489">Methyltransferase</keyword>
<dbReference type="GO" id="GO:0032259">
    <property type="term" value="P:methylation"/>
    <property type="evidence" value="ECO:0007669"/>
    <property type="project" value="UniProtKB-KW"/>
</dbReference>
<name>A0ABS9VRD5_9SPHN</name>
<gene>
    <name evidence="2" type="ORF">LZ016_13660</name>
</gene>
<dbReference type="EC" id="2.1.1.-" evidence="2"/>
<comment type="caution">
    <text evidence="2">The sequence shown here is derived from an EMBL/GenBank/DDBJ whole genome shotgun (WGS) entry which is preliminary data.</text>
</comment>
<dbReference type="Gene3D" id="3.40.50.150">
    <property type="entry name" value="Vaccinia Virus protein VP39"/>
    <property type="match status" value="1"/>
</dbReference>
<accession>A0ABS9VRD5</accession>
<feature type="compositionally biased region" description="Basic and acidic residues" evidence="1">
    <location>
        <begin position="295"/>
        <end position="317"/>
    </location>
</feature>
<evidence type="ECO:0000256" key="1">
    <source>
        <dbReference type="SAM" id="MobiDB-lite"/>
    </source>
</evidence>